<accession>A0A9P0TAJ5</accession>
<keyword evidence="3" id="KW-1185">Reference proteome</keyword>
<organism evidence="2 3">
    <name type="scientific">Pieris brassicae</name>
    <name type="common">White butterfly</name>
    <name type="synonym">Large white butterfly</name>
    <dbReference type="NCBI Taxonomy" id="7116"/>
    <lineage>
        <taxon>Eukaryota</taxon>
        <taxon>Metazoa</taxon>
        <taxon>Ecdysozoa</taxon>
        <taxon>Arthropoda</taxon>
        <taxon>Hexapoda</taxon>
        <taxon>Insecta</taxon>
        <taxon>Pterygota</taxon>
        <taxon>Neoptera</taxon>
        <taxon>Endopterygota</taxon>
        <taxon>Lepidoptera</taxon>
        <taxon>Glossata</taxon>
        <taxon>Ditrysia</taxon>
        <taxon>Papilionoidea</taxon>
        <taxon>Pieridae</taxon>
        <taxon>Pierinae</taxon>
        <taxon>Pieris</taxon>
    </lineage>
</organism>
<evidence type="ECO:0000313" key="3">
    <source>
        <dbReference type="Proteomes" id="UP001152562"/>
    </source>
</evidence>
<gene>
    <name evidence="2" type="ORF">PIBRA_LOCUS3963</name>
</gene>
<feature type="region of interest" description="Disordered" evidence="1">
    <location>
        <begin position="420"/>
        <end position="443"/>
    </location>
</feature>
<evidence type="ECO:0000313" key="2">
    <source>
        <dbReference type="EMBL" id="CAH4022356.1"/>
    </source>
</evidence>
<sequence length="1268" mass="145156">MAINSPENQSNDSRNWQVSKKVPLSYNESITSSASSKRQRKNLVSPYLNSEKVKLHSRVTEKKVLQRKTTDFTSSFPLAVNIYKANSDEFKIAKRASKKGKKCVHTLLHDPTSQPQNCTVSDMNDSEYNETKISRKPKPKVKKRRVNKNNLDKNIEIYDRDAKYCSQFNINLDSSSSDMFQHLTGDGRKVLKKPKNIYGRNQVIDNDVWAVLRNINKMQFIPSPPMSGTSIESLKNMSTRRRTSDSNDASFIETCRTEEFAYISYDNTSLNSHSRSSSFDRVTVIGKQDDVTKTYTYTKRGVRDQQCKREVLGTKKSKKVLKNLSNNKTESNNKKLQQKLNIKDLSLLQENIIYRDENLYRNSEQKLKAVCANEVKRYPENIQIKADPEKSSIASESERQEQLNGITRVVLSKGLELHDSKNDCKPREARKCQSMSTSPNGRRTQITTAEIRKKIASLKYPIIVTGKENLSSYTQVIDYKPPQFLGLDKHIWPFMIKWLPESQKATISIERKAPPEIARTNKLRTEVEGFRDSRKNSASCKLHNNDKLKKNKNQLSSQPISEKEKPMRIFKDKMLNFMYSNKYSIMQNAKSCGINDNAVKVKHDSFNIETQTPSSNIFAKKDKYASPAVDTDLPNINRLKSKSKHSWSKAKWASDFIENVIRKVKCGVYYGQESKKNIKSIYTDSKLTQTDNLRTEVTDDEIVLNEDIISNQFSYNGVIPGFEDKIQDLKLETVSKNQIAVKHCNTNVVVQFDIAFPIGTNGILQKKDSILLLPTEISASRIYKYKTTITNAILPAELCSIFPKMLSNIFDSNITPLSPQLIIDDIQCHDLFPIKELMQHECLNTFNKGSIFNLANTSPPILLQNGRFSNTINNIQIFRPKMLNHILEHSAFSNLLPEIKTRALFENILHLYKMHFMFESYVPKADDALVTAHDAFADSIKINTCTAIVPYNVPNQSKILDLSDRKELEPIKTNRYWCVNFDLGLMSSYKLERFGTKTVVSLNNNSDNTISFIVNNLRVELLYKHCENVCNKSDSLFYDNQIDSDRFRDQDTLKSSKSRLMIKKINRSSNVKLCKKCKSTSCIPHYKRNTPLQKIANLDEFFQALGSPKSLADAIDGDTERKILLSVVEMKAWITEITPRQALMILLLANKKETSNIIRFRNVILQAIATNRITKISELDMEIEVIERENLNNSVLLQGISYVPASTEDNLLEELCWIAKTTASDYQKPFDKTSERLLKSLLGKRKKLNPSYLRVMARYVGLGLLESK</sequence>
<proteinExistence type="predicted"/>
<protein>
    <submittedName>
        <fullName evidence="2">Uncharacterized protein</fullName>
    </submittedName>
</protein>
<dbReference type="AlphaFoldDB" id="A0A9P0TAJ5"/>
<name>A0A9P0TAJ5_PIEBR</name>
<dbReference type="Proteomes" id="UP001152562">
    <property type="component" value="Unassembled WGS sequence"/>
</dbReference>
<feature type="compositionally biased region" description="Polar residues" evidence="1">
    <location>
        <begin position="433"/>
        <end position="443"/>
    </location>
</feature>
<comment type="caution">
    <text evidence="2">The sequence shown here is derived from an EMBL/GenBank/DDBJ whole genome shotgun (WGS) entry which is preliminary data.</text>
</comment>
<dbReference type="EMBL" id="CALOZG010000004">
    <property type="protein sequence ID" value="CAH4022356.1"/>
    <property type="molecule type" value="Genomic_DNA"/>
</dbReference>
<evidence type="ECO:0000256" key="1">
    <source>
        <dbReference type="SAM" id="MobiDB-lite"/>
    </source>
</evidence>
<feature type="compositionally biased region" description="Basic and acidic residues" evidence="1">
    <location>
        <begin position="420"/>
        <end position="431"/>
    </location>
</feature>
<reference evidence="2" key="1">
    <citation type="submission" date="2022-05" db="EMBL/GenBank/DDBJ databases">
        <authorList>
            <person name="Okamura Y."/>
        </authorList>
    </citation>
    <scope>NUCLEOTIDE SEQUENCE</scope>
</reference>